<dbReference type="GO" id="GO:0005634">
    <property type="term" value="C:nucleus"/>
    <property type="evidence" value="ECO:0007669"/>
    <property type="project" value="UniProtKB-SubCell"/>
</dbReference>
<evidence type="ECO:0000256" key="3">
    <source>
        <dbReference type="ARBA" id="ARBA00022723"/>
    </source>
</evidence>
<dbReference type="Gene3D" id="3.30.450.190">
    <property type="match status" value="1"/>
</dbReference>
<evidence type="ECO:0000256" key="6">
    <source>
        <dbReference type="ARBA" id="ARBA00022833"/>
    </source>
</evidence>
<dbReference type="SUPFAM" id="SSF53098">
    <property type="entry name" value="Ribonuclease H-like"/>
    <property type="match status" value="1"/>
</dbReference>
<dbReference type="Pfam" id="PF04670">
    <property type="entry name" value="Gtr1_RagA"/>
    <property type="match status" value="1"/>
</dbReference>
<dbReference type="PANTHER" id="PTHR46481:SF10">
    <property type="entry name" value="ZINC FINGER BED DOMAIN-CONTAINING PROTEIN 39"/>
    <property type="match status" value="1"/>
</dbReference>
<dbReference type="InterPro" id="IPR008906">
    <property type="entry name" value="HATC_C_dom"/>
</dbReference>
<evidence type="ECO:0000256" key="9">
    <source>
        <dbReference type="SAM" id="MobiDB-lite"/>
    </source>
</evidence>
<keyword evidence="3" id="KW-0479">Metal-binding</keyword>
<dbReference type="InterPro" id="IPR027417">
    <property type="entry name" value="P-loop_NTPase"/>
</dbReference>
<keyword evidence="7" id="KW-0342">GTP-binding</keyword>
<feature type="region of interest" description="Disordered" evidence="9">
    <location>
        <begin position="619"/>
        <end position="638"/>
    </location>
</feature>
<dbReference type="GO" id="GO:0046983">
    <property type="term" value="F:protein dimerization activity"/>
    <property type="evidence" value="ECO:0007669"/>
    <property type="project" value="InterPro"/>
</dbReference>
<evidence type="ECO:0000256" key="2">
    <source>
        <dbReference type="ARBA" id="ARBA00007756"/>
    </source>
</evidence>
<dbReference type="InterPro" id="IPR012337">
    <property type="entry name" value="RNaseH-like_sf"/>
</dbReference>
<evidence type="ECO:0000256" key="5">
    <source>
        <dbReference type="ARBA" id="ARBA00022771"/>
    </source>
</evidence>
<comment type="similarity">
    <text evidence="2">Belongs to the GTR/RAG GTP-binding protein family.</text>
</comment>
<feature type="compositionally biased region" description="Polar residues" evidence="9">
    <location>
        <begin position="165"/>
        <end position="175"/>
    </location>
</feature>
<dbReference type="EMBL" id="JAACJP010000012">
    <property type="protein sequence ID" value="KAF5381107.1"/>
    <property type="molecule type" value="Genomic_DNA"/>
</dbReference>
<organism evidence="11 12">
    <name type="scientific">Tricholomella constricta</name>
    <dbReference type="NCBI Taxonomy" id="117010"/>
    <lineage>
        <taxon>Eukaryota</taxon>
        <taxon>Fungi</taxon>
        <taxon>Dikarya</taxon>
        <taxon>Basidiomycota</taxon>
        <taxon>Agaricomycotina</taxon>
        <taxon>Agaricomycetes</taxon>
        <taxon>Agaricomycetidae</taxon>
        <taxon>Agaricales</taxon>
        <taxon>Tricholomatineae</taxon>
        <taxon>Lyophyllaceae</taxon>
        <taxon>Tricholomella</taxon>
    </lineage>
</organism>
<feature type="compositionally biased region" description="Acidic residues" evidence="9">
    <location>
        <begin position="620"/>
        <end position="638"/>
    </location>
</feature>
<dbReference type="Gene3D" id="3.40.50.300">
    <property type="entry name" value="P-loop containing nucleotide triphosphate hydrolases"/>
    <property type="match status" value="1"/>
</dbReference>
<dbReference type="GO" id="GO:0008270">
    <property type="term" value="F:zinc ion binding"/>
    <property type="evidence" value="ECO:0007669"/>
    <property type="project" value="UniProtKB-KW"/>
</dbReference>
<keyword evidence="5" id="KW-0863">Zinc-finger</keyword>
<name>A0A8H5HD50_9AGAR</name>
<evidence type="ECO:0000256" key="7">
    <source>
        <dbReference type="ARBA" id="ARBA00023134"/>
    </source>
</evidence>
<dbReference type="GO" id="GO:0005525">
    <property type="term" value="F:GTP binding"/>
    <property type="evidence" value="ECO:0007669"/>
    <property type="project" value="UniProtKB-KW"/>
</dbReference>
<dbReference type="Proteomes" id="UP000565441">
    <property type="component" value="Unassembled WGS sequence"/>
</dbReference>
<evidence type="ECO:0000256" key="1">
    <source>
        <dbReference type="ARBA" id="ARBA00004123"/>
    </source>
</evidence>
<accession>A0A8H5HD50</accession>
<feature type="domain" description="HAT C-terminal dimerisation" evidence="10">
    <location>
        <begin position="930"/>
        <end position="996"/>
    </location>
</feature>
<comment type="subcellular location">
    <subcellularLocation>
        <location evidence="1">Nucleus</location>
    </subcellularLocation>
</comment>
<evidence type="ECO:0000313" key="11">
    <source>
        <dbReference type="EMBL" id="KAF5381107.1"/>
    </source>
</evidence>
<evidence type="ECO:0000259" key="10">
    <source>
        <dbReference type="Pfam" id="PF05699"/>
    </source>
</evidence>
<feature type="region of interest" description="Disordered" evidence="9">
    <location>
        <begin position="132"/>
        <end position="317"/>
    </location>
</feature>
<gene>
    <name evidence="11" type="ORF">D9615_004133</name>
</gene>
<evidence type="ECO:0000313" key="12">
    <source>
        <dbReference type="Proteomes" id="UP000565441"/>
    </source>
</evidence>
<dbReference type="AlphaFoldDB" id="A0A8H5HD50"/>
<keyword evidence="8" id="KW-0539">Nucleus</keyword>
<keyword evidence="4" id="KW-0547">Nucleotide-binding</keyword>
<keyword evidence="12" id="KW-1185">Reference proteome</keyword>
<comment type="caution">
    <text evidence="11">The sequence shown here is derived from an EMBL/GenBank/DDBJ whole genome shotgun (WGS) entry which is preliminary data.</text>
</comment>
<dbReference type="InterPro" id="IPR006762">
    <property type="entry name" value="Gtr1_RagA"/>
</dbReference>
<evidence type="ECO:0000256" key="4">
    <source>
        <dbReference type="ARBA" id="ARBA00022741"/>
    </source>
</evidence>
<protein>
    <recommendedName>
        <fullName evidence="10">HAT C-terminal dimerisation domain-containing protein</fullName>
    </recommendedName>
</protein>
<keyword evidence="6" id="KW-0862">Zinc</keyword>
<dbReference type="OrthoDB" id="10020193at2759"/>
<sequence>MRSVIVSQSATMTSVSEILGLITNLSTLSATLPSNVPICTKEDKMYRVLNLPEGETAYFTLNRCFDLLFKEDLECRKDGRLHYLRRGKDGIDKFCLYLRSIDWAKDDMPLDIVKLRLDRLVEEVIHLIANAPEDDDTSTAQAAPRPKFRLNPPRPNVDSSKDKYQSNSVRGQNNSTTKPTKAPAKADKPDTDYVPPRRRRVSEDSIDSFTVDTDGFEVVPGHDEPLKRKKVVRDSLSSEDADMPSKPAKKRKTVKQFRVGTSTKRTQTTTAKKNSPEIIVTDVDTDDDEGDNITTGSFSKKGPANNSRQHFEDPVPSVRNGDRRWLFRCKHCSSSFTFPRTVAKGKAFTDEPKQPPLGNLATHVKGSHPNVAVPKTITDIPGASRGISAASLKIMGEFLKEGVLNPELVRTQGGFHKVFAAWILEDDLPFTTGETPGIHRLFLYMESRFLLPTDTTVRNTLAKLFAELYNINVKSKIALSTDTWTTKSMMFSFAGTIASWITDDWELIERVIDFHPLEDKEHEGEYAAKGLAKLLSDLGILEKITVSLDNAAPNNVLLATLSRLLIEKFDIQFVPENSQIRCLAHVVNLVVQKILSVLEEADDPDVIDYYDKALPFHYEPEDDDYGDDDDLDGDGADDDEDWEEDFMRDLISRKVGEDGEEGLSALQKLRAICTKIASSPQRRQRFRRTARRCHPDDLSEVGTPIAKLMVVRDVRTRWNYTHAMIKRALMLRKAIDAWVKDRLELRPLHIKASEWDLLRDLGSLLEIFTQVTLQMSRTGTPTLSWVLPMYEHMIKHLNSFINNAGVLPALATAARAGLEKLNTYYTKARGCQYNVIATVLHPCLGISWFRKLGGDRAEKAEILFKHVYEQYCKARPASSQAPVQKTNSSSSFLDDVCMFGVADPEPTSNTQVGEVERFFASAKTFGVGEPNTPLLWWKHNEREFPIIAKMARDFLAIPGTSVSVERLFSKSRHICTDLRSSLKARTIMQSLLTKVWIKSGLLKFGPPKPRSTIFQHVGVMIYVFDIESQGINKDLEYYRDCMEGLKQFSPDAAVFLLVHKMDLAREPKSAVFDKKKKELEGASGDGLVTVFGTSIYDESLYKAWSSIVHTLIPNATVLSRHLTTFAAACSATEVILFERTTFLVIATSSPIDPPSLSPTTTAEQDNLDRHQLNPTRYERTSELIKAFKHSCSRVREDFHSLEMELYDFTAVLDEMTRNTYVLVIVHDPTIETAAIKLNIRMARRKFEELQGDSLLS</sequence>
<dbReference type="PANTHER" id="PTHR46481">
    <property type="entry name" value="ZINC FINGER BED DOMAIN-CONTAINING PROTEIN 4"/>
    <property type="match status" value="1"/>
</dbReference>
<dbReference type="Pfam" id="PF05699">
    <property type="entry name" value="Dimer_Tnp_hAT"/>
    <property type="match status" value="1"/>
</dbReference>
<proteinExistence type="inferred from homology"/>
<reference evidence="11 12" key="1">
    <citation type="journal article" date="2020" name="ISME J.">
        <title>Uncovering the hidden diversity of litter-decomposition mechanisms in mushroom-forming fungi.</title>
        <authorList>
            <person name="Floudas D."/>
            <person name="Bentzer J."/>
            <person name="Ahren D."/>
            <person name="Johansson T."/>
            <person name="Persson P."/>
            <person name="Tunlid A."/>
        </authorList>
    </citation>
    <scope>NUCLEOTIDE SEQUENCE [LARGE SCALE GENOMIC DNA]</scope>
    <source>
        <strain evidence="11 12">CBS 661.87</strain>
    </source>
</reference>
<feature type="compositionally biased region" description="Low complexity" evidence="9">
    <location>
        <begin position="261"/>
        <end position="282"/>
    </location>
</feature>
<evidence type="ECO:0000256" key="8">
    <source>
        <dbReference type="ARBA" id="ARBA00023242"/>
    </source>
</evidence>
<dbReference type="InterPro" id="IPR052035">
    <property type="entry name" value="ZnF_BED_domain_contain"/>
</dbReference>